<sequence>MDRDVLIQVASDHLKTLRLENDYTIDKMAEIIGIQKKTLLKIEAGKVFASWTTTIAVCTLFRDSRSLKIQLGGDPLEMIELAAIQISICPKEKTLGGVIMWKNIQKHKGYKLQKNIVTRHFRIIDHENYRILSTFNEKVAKEKWRDIVRTIKKTLFLMNIKS</sequence>
<dbReference type="Proteomes" id="UP000030595">
    <property type="component" value="Unassembled WGS sequence"/>
</dbReference>
<dbReference type="EMBL" id="JPVQ01000033">
    <property type="protein sequence ID" value="KGR89821.1"/>
    <property type="molecule type" value="Genomic_DNA"/>
</dbReference>
<comment type="caution">
    <text evidence="2">The sequence shown here is derived from an EMBL/GenBank/DDBJ whole genome shotgun (WGS) entry which is preliminary data.</text>
</comment>
<reference evidence="2 3" key="1">
    <citation type="submission" date="2014-02" db="EMBL/GenBank/DDBJ databases">
        <title>Draft genome sequence of Lysinibacillus massiliensis CCUG 49529.</title>
        <authorList>
            <person name="Zhang F."/>
            <person name="Wang G."/>
            <person name="Zhang L."/>
        </authorList>
    </citation>
    <scope>NUCLEOTIDE SEQUENCE [LARGE SCALE GENOMIC DNA]</scope>
    <source>
        <strain evidence="2 3">CCUG 49529</strain>
    </source>
</reference>
<dbReference type="Gene3D" id="1.10.260.40">
    <property type="entry name" value="lambda repressor-like DNA-binding domains"/>
    <property type="match status" value="1"/>
</dbReference>
<dbReference type="GO" id="GO:0003677">
    <property type="term" value="F:DNA binding"/>
    <property type="evidence" value="ECO:0007669"/>
    <property type="project" value="InterPro"/>
</dbReference>
<evidence type="ECO:0000313" key="2">
    <source>
        <dbReference type="EMBL" id="KGR89821.1"/>
    </source>
</evidence>
<dbReference type="PROSITE" id="PS50943">
    <property type="entry name" value="HTH_CROC1"/>
    <property type="match status" value="1"/>
</dbReference>
<dbReference type="InterPro" id="IPR001387">
    <property type="entry name" value="Cro/C1-type_HTH"/>
</dbReference>
<dbReference type="SMART" id="SM00530">
    <property type="entry name" value="HTH_XRE"/>
    <property type="match status" value="1"/>
</dbReference>
<accession>A0A0A3IYS0</accession>
<feature type="domain" description="HTH cro/C1-type" evidence="1">
    <location>
        <begin position="14"/>
        <end position="46"/>
    </location>
</feature>
<dbReference type="CDD" id="cd00093">
    <property type="entry name" value="HTH_XRE"/>
    <property type="match status" value="1"/>
</dbReference>
<dbReference type="RefSeq" id="WP_036178284.1">
    <property type="nucleotide sequence ID" value="NZ_AVCZ01000033.1"/>
</dbReference>
<dbReference type="AlphaFoldDB" id="A0A0A3IYS0"/>
<proteinExistence type="predicted"/>
<gene>
    <name evidence="2" type="ORF">CD30_15070</name>
</gene>
<dbReference type="InterPro" id="IPR010982">
    <property type="entry name" value="Lambda_DNA-bd_dom_sf"/>
</dbReference>
<evidence type="ECO:0000259" key="1">
    <source>
        <dbReference type="PROSITE" id="PS50943"/>
    </source>
</evidence>
<organism evidence="2 3">
    <name type="scientific">Ureibacillus massiliensis 4400831 = CIP 108448 = CCUG 49529</name>
    <dbReference type="NCBI Taxonomy" id="1211035"/>
    <lineage>
        <taxon>Bacteria</taxon>
        <taxon>Bacillati</taxon>
        <taxon>Bacillota</taxon>
        <taxon>Bacilli</taxon>
        <taxon>Bacillales</taxon>
        <taxon>Caryophanaceae</taxon>
        <taxon>Ureibacillus</taxon>
    </lineage>
</organism>
<dbReference type="eggNOG" id="COG1476">
    <property type="taxonomic scope" value="Bacteria"/>
</dbReference>
<evidence type="ECO:0000313" key="3">
    <source>
        <dbReference type="Proteomes" id="UP000030595"/>
    </source>
</evidence>
<dbReference type="OrthoDB" id="1796720at2"/>
<dbReference type="SUPFAM" id="SSF47413">
    <property type="entry name" value="lambda repressor-like DNA-binding domains"/>
    <property type="match status" value="1"/>
</dbReference>
<protein>
    <submittedName>
        <fullName evidence="2">XRE family transcriptional regulator</fullName>
    </submittedName>
</protein>
<keyword evidence="3" id="KW-1185">Reference proteome</keyword>
<name>A0A0A3IYS0_9BACL</name>